<accession>A0AAV9ZJE8</accession>
<sequence>MPPALSSMPSPPSPSVIVSVAVTVTAALFRLPRSFKHAALFYCPESDSNATLLDHSPSSSSNQTYAQAIEPMLPPLPYFVRHP</sequence>
<comment type="caution">
    <text evidence="2">The sequence shown here is derived from an EMBL/GenBank/DDBJ whole genome shotgun (WGS) entry which is preliminary data.</text>
</comment>
<evidence type="ECO:0000313" key="2">
    <source>
        <dbReference type="EMBL" id="KAK6984119.1"/>
    </source>
</evidence>
<reference evidence="2 3" key="1">
    <citation type="journal article" date="2024" name="J Genomics">
        <title>Draft genome sequencing and assembly of Favolaschia claudopus CIRM-BRFM 2984 isolated from oak limbs.</title>
        <authorList>
            <person name="Navarro D."/>
            <person name="Drula E."/>
            <person name="Chaduli D."/>
            <person name="Cazenave R."/>
            <person name="Ahrendt S."/>
            <person name="Wang J."/>
            <person name="Lipzen A."/>
            <person name="Daum C."/>
            <person name="Barry K."/>
            <person name="Grigoriev I.V."/>
            <person name="Favel A."/>
            <person name="Rosso M.N."/>
            <person name="Martin F."/>
        </authorList>
    </citation>
    <scope>NUCLEOTIDE SEQUENCE [LARGE SCALE GENOMIC DNA]</scope>
    <source>
        <strain evidence="2 3">CIRM-BRFM 2984</strain>
    </source>
</reference>
<dbReference type="EMBL" id="JAWWNJ010000141">
    <property type="protein sequence ID" value="KAK6984119.1"/>
    <property type="molecule type" value="Genomic_DNA"/>
</dbReference>
<evidence type="ECO:0008006" key="4">
    <source>
        <dbReference type="Google" id="ProtNLM"/>
    </source>
</evidence>
<keyword evidence="1" id="KW-0472">Membrane</keyword>
<dbReference type="AlphaFoldDB" id="A0AAV9ZJE8"/>
<dbReference type="Proteomes" id="UP001362999">
    <property type="component" value="Unassembled WGS sequence"/>
</dbReference>
<protein>
    <recommendedName>
        <fullName evidence="4">Secreted protein</fullName>
    </recommendedName>
</protein>
<keyword evidence="3" id="KW-1185">Reference proteome</keyword>
<name>A0AAV9ZJE8_9AGAR</name>
<keyword evidence="1" id="KW-1133">Transmembrane helix</keyword>
<proteinExistence type="predicted"/>
<evidence type="ECO:0000313" key="3">
    <source>
        <dbReference type="Proteomes" id="UP001362999"/>
    </source>
</evidence>
<gene>
    <name evidence="2" type="ORF">R3P38DRAFT_3232367</name>
</gene>
<organism evidence="2 3">
    <name type="scientific">Favolaschia claudopus</name>
    <dbReference type="NCBI Taxonomy" id="2862362"/>
    <lineage>
        <taxon>Eukaryota</taxon>
        <taxon>Fungi</taxon>
        <taxon>Dikarya</taxon>
        <taxon>Basidiomycota</taxon>
        <taxon>Agaricomycotina</taxon>
        <taxon>Agaricomycetes</taxon>
        <taxon>Agaricomycetidae</taxon>
        <taxon>Agaricales</taxon>
        <taxon>Marasmiineae</taxon>
        <taxon>Mycenaceae</taxon>
        <taxon>Favolaschia</taxon>
    </lineage>
</organism>
<feature type="transmembrane region" description="Helical" evidence="1">
    <location>
        <begin position="12"/>
        <end position="31"/>
    </location>
</feature>
<evidence type="ECO:0000256" key="1">
    <source>
        <dbReference type="SAM" id="Phobius"/>
    </source>
</evidence>
<keyword evidence="1" id="KW-0812">Transmembrane</keyword>